<proteinExistence type="predicted"/>
<keyword evidence="3" id="KW-0031">Aminopeptidase</keyword>
<dbReference type="RefSeq" id="WP_145199223.1">
    <property type="nucleotide sequence ID" value="NZ_CP036434.1"/>
</dbReference>
<dbReference type="Proteomes" id="UP000320390">
    <property type="component" value="Chromosome"/>
</dbReference>
<evidence type="ECO:0000313" key="4">
    <source>
        <dbReference type="Proteomes" id="UP000320390"/>
    </source>
</evidence>
<dbReference type="EMBL" id="CP036434">
    <property type="protein sequence ID" value="QDV07759.1"/>
    <property type="molecule type" value="Genomic_DNA"/>
</dbReference>
<dbReference type="Pfam" id="PF01433">
    <property type="entry name" value="Peptidase_M1"/>
    <property type="match status" value="1"/>
</dbReference>
<keyword evidence="3" id="KW-0378">Hydrolase</keyword>
<reference evidence="3 4" key="1">
    <citation type="submission" date="2019-02" db="EMBL/GenBank/DDBJ databases">
        <title>Deep-cultivation of Planctomycetes and their phenomic and genomic characterization uncovers novel biology.</title>
        <authorList>
            <person name="Wiegand S."/>
            <person name="Jogler M."/>
            <person name="Boedeker C."/>
            <person name="Pinto D."/>
            <person name="Vollmers J."/>
            <person name="Rivas-Marin E."/>
            <person name="Kohn T."/>
            <person name="Peeters S.H."/>
            <person name="Heuer A."/>
            <person name="Rast P."/>
            <person name="Oberbeckmann S."/>
            <person name="Bunk B."/>
            <person name="Jeske O."/>
            <person name="Meyerdierks A."/>
            <person name="Storesund J.E."/>
            <person name="Kallscheuer N."/>
            <person name="Luecker S."/>
            <person name="Lage O.M."/>
            <person name="Pohl T."/>
            <person name="Merkel B.J."/>
            <person name="Hornburger P."/>
            <person name="Mueller R.-W."/>
            <person name="Bruemmer F."/>
            <person name="Labrenz M."/>
            <person name="Spormann A.M."/>
            <person name="Op den Camp H."/>
            <person name="Overmann J."/>
            <person name="Amann R."/>
            <person name="Jetten M.S.M."/>
            <person name="Mascher T."/>
            <person name="Medema M.H."/>
            <person name="Devos D.P."/>
            <person name="Kaster A.-K."/>
            <person name="Ovreas L."/>
            <person name="Rohde M."/>
            <person name="Galperin M.Y."/>
            <person name="Jogler C."/>
        </authorList>
    </citation>
    <scope>NUCLEOTIDE SEQUENCE [LARGE SCALE GENOMIC DNA]</scope>
    <source>
        <strain evidence="3 4">Poly30</strain>
    </source>
</reference>
<feature type="compositionally biased region" description="Basic and acidic residues" evidence="1">
    <location>
        <begin position="773"/>
        <end position="786"/>
    </location>
</feature>
<feature type="compositionally biased region" description="Basic and acidic residues" evidence="1">
    <location>
        <begin position="752"/>
        <end position="766"/>
    </location>
</feature>
<evidence type="ECO:0000313" key="3">
    <source>
        <dbReference type="EMBL" id="QDV07759.1"/>
    </source>
</evidence>
<dbReference type="GO" id="GO:0005737">
    <property type="term" value="C:cytoplasm"/>
    <property type="evidence" value="ECO:0007669"/>
    <property type="project" value="TreeGrafter"/>
</dbReference>
<keyword evidence="3" id="KW-0645">Protease</keyword>
<dbReference type="EC" id="3.4.11.2" evidence="3"/>
<dbReference type="InterPro" id="IPR027268">
    <property type="entry name" value="Peptidase_M4/M1_CTD_sf"/>
</dbReference>
<dbReference type="InterPro" id="IPR050344">
    <property type="entry name" value="Peptidase_M1_aminopeptidases"/>
</dbReference>
<dbReference type="GO" id="GO:0005615">
    <property type="term" value="C:extracellular space"/>
    <property type="evidence" value="ECO:0007669"/>
    <property type="project" value="TreeGrafter"/>
</dbReference>
<dbReference type="CDD" id="cd09604">
    <property type="entry name" value="M1_APN_like"/>
    <property type="match status" value="1"/>
</dbReference>
<keyword evidence="4" id="KW-1185">Reference proteome</keyword>
<dbReference type="OrthoDB" id="9814383at2"/>
<dbReference type="Gene3D" id="1.10.390.10">
    <property type="entry name" value="Neutral Protease Domain 2"/>
    <property type="match status" value="1"/>
</dbReference>
<dbReference type="PANTHER" id="PTHR11533">
    <property type="entry name" value="PROTEASE M1 ZINC METALLOPROTEASE"/>
    <property type="match status" value="1"/>
</dbReference>
<protein>
    <submittedName>
        <fullName evidence="3">Aminopeptidase N</fullName>
        <ecNumber evidence="3">3.4.11.2</ecNumber>
    </submittedName>
</protein>
<name>A0A518EUJ4_9BACT</name>
<dbReference type="GO" id="GO:0016285">
    <property type="term" value="F:alanyl aminopeptidase activity"/>
    <property type="evidence" value="ECO:0007669"/>
    <property type="project" value="UniProtKB-EC"/>
</dbReference>
<accession>A0A518EUJ4</accession>
<evidence type="ECO:0000259" key="2">
    <source>
        <dbReference type="Pfam" id="PF01433"/>
    </source>
</evidence>
<dbReference type="GO" id="GO:0043171">
    <property type="term" value="P:peptide catabolic process"/>
    <property type="evidence" value="ECO:0007669"/>
    <property type="project" value="TreeGrafter"/>
</dbReference>
<dbReference type="PANTHER" id="PTHR11533:SF174">
    <property type="entry name" value="PUROMYCIN-SENSITIVE AMINOPEPTIDASE-RELATED"/>
    <property type="match status" value="1"/>
</dbReference>
<dbReference type="GO" id="GO:0042277">
    <property type="term" value="F:peptide binding"/>
    <property type="evidence" value="ECO:0007669"/>
    <property type="project" value="TreeGrafter"/>
</dbReference>
<dbReference type="GO" id="GO:0070006">
    <property type="term" value="F:metalloaminopeptidase activity"/>
    <property type="evidence" value="ECO:0007669"/>
    <property type="project" value="TreeGrafter"/>
</dbReference>
<sequence>MRLSSESSFRFPGLVLLGAATLALSYTAGAGGDGRIDRFAQLRAELPTPNVYRTASGAPGHEYWQQQVDYRIDVALDDETQTINGSEAITYHNNSPDELRYLWLLVEPNLYTPEAHAVATSLAPNLDSGMSFDGLKAMMERATFDGGAKIKNVRDLFGNDLAHTVVNTTMRIDLPKPLKSGETFEFSLDWQHKVNPSKTIGGRTGVEFFEEDGNYLYEMAQWFPRLCAYTDYMGWQNKEFLGRGEFTLEFGNYVVAITVPDDHVVASTGVLQNPEAVLKPEWIERLETAKTSDEPVLIITKDEAAANETTAPTGTKTWTFAAQNVRDFAWASSRKFLWDAKLHQGAEGDPVWAMSYWPKEGEPLWSRYSTHSIIQTLDVYGKFTFPYPYPVAISVNGPVGGMEYPMICFNGPRPEKDGTYSEGTKHGLISVIIHEVGHNWFPMIVNSDERQWTWMDEGLNTFCQFLAESEWQDDYPSRRGDPANMARYMTSEAQVPIMTNSESILQFGNNAYGKPATALNVLRETVMGRELFDFAFKEYSRRWMFKRPEPADLFRTMEDASGVDLDWFWRGWFFTTEHTDIAILGVKQYRVDTQNPEVEKELRRQKRDARPVTLSDARNADLPKYVERYPALLDFYNTYDELDITAKDIRTYEEFLGKRSDEEKAMLESETRFITVELENQGGLPMPVILEAHFADGTTQEVRVPAEIWRSNAATVTKLIVADKDVTKIVLDPHSETADADTSDNVWPQEIGDGRLRLTPNRERGGRGNPMKEAQDEAQRMKRKSPDVAGEAAAEDDGSQEGDSSDGDN</sequence>
<dbReference type="InterPro" id="IPR014782">
    <property type="entry name" value="Peptidase_M1_dom"/>
</dbReference>
<organism evidence="3 4">
    <name type="scientific">Saltatorellus ferox</name>
    <dbReference type="NCBI Taxonomy" id="2528018"/>
    <lineage>
        <taxon>Bacteria</taxon>
        <taxon>Pseudomonadati</taxon>
        <taxon>Planctomycetota</taxon>
        <taxon>Planctomycetia</taxon>
        <taxon>Planctomycetia incertae sedis</taxon>
        <taxon>Saltatorellus</taxon>
    </lineage>
</organism>
<dbReference type="AlphaFoldDB" id="A0A518EUJ4"/>
<gene>
    <name evidence="3" type="primary">pepN_3</name>
    <name evidence="3" type="ORF">Poly30_32910</name>
</gene>
<feature type="compositionally biased region" description="Acidic residues" evidence="1">
    <location>
        <begin position="793"/>
        <end position="809"/>
    </location>
</feature>
<feature type="region of interest" description="Disordered" evidence="1">
    <location>
        <begin position="736"/>
        <end position="809"/>
    </location>
</feature>
<dbReference type="GO" id="GO:0016020">
    <property type="term" value="C:membrane"/>
    <property type="evidence" value="ECO:0007669"/>
    <property type="project" value="TreeGrafter"/>
</dbReference>
<feature type="domain" description="Peptidase M1 membrane alanine aminopeptidase" evidence="2">
    <location>
        <begin position="375"/>
        <end position="572"/>
    </location>
</feature>
<evidence type="ECO:0000256" key="1">
    <source>
        <dbReference type="SAM" id="MobiDB-lite"/>
    </source>
</evidence>
<dbReference type="SUPFAM" id="SSF55486">
    <property type="entry name" value="Metalloproteases ('zincins'), catalytic domain"/>
    <property type="match status" value="1"/>
</dbReference>
<dbReference type="GO" id="GO:0008270">
    <property type="term" value="F:zinc ion binding"/>
    <property type="evidence" value="ECO:0007669"/>
    <property type="project" value="InterPro"/>
</dbReference>